<organism evidence="14 15">
    <name type="scientific">Vibrio metoecus</name>
    <dbReference type="NCBI Taxonomy" id="1481663"/>
    <lineage>
        <taxon>Bacteria</taxon>
        <taxon>Pseudomonadati</taxon>
        <taxon>Pseudomonadota</taxon>
        <taxon>Gammaproteobacteria</taxon>
        <taxon>Vibrionales</taxon>
        <taxon>Vibrionaceae</taxon>
        <taxon>Vibrio</taxon>
    </lineage>
</organism>
<dbReference type="Pfam" id="PF00175">
    <property type="entry name" value="NAD_binding_1"/>
    <property type="match status" value="1"/>
</dbReference>
<dbReference type="PROSITE" id="PS00197">
    <property type="entry name" value="2FE2S_FER_1"/>
    <property type="match status" value="1"/>
</dbReference>
<dbReference type="InterPro" id="IPR017938">
    <property type="entry name" value="Riboflavin_synthase-like_b-brl"/>
</dbReference>
<dbReference type="InterPro" id="IPR006058">
    <property type="entry name" value="2Fe2S_fd_BS"/>
</dbReference>
<reference evidence="14 15" key="1">
    <citation type="journal article" date="2015" name="Genome Biol. Evol.">
        <title>The Dynamics of Genetic Interactions between Vibrio metoecus and Vibrio cholerae, Two Close Relatives Co-Occurring in the Environment.</title>
        <authorList>
            <person name="Orata F.D."/>
            <person name="Kirchberger P.C."/>
            <person name="Meheust R."/>
            <person name="Barlow E.J."/>
            <person name="Tarr C.L."/>
            <person name="Boucher Y."/>
        </authorList>
    </citation>
    <scope>NUCLEOTIDE SEQUENCE [LARGE SCALE GENOMIC DNA]</scope>
    <source>
        <strain evidence="14 15">YB5B04</strain>
    </source>
</reference>
<dbReference type="PRINTS" id="PR00371">
    <property type="entry name" value="FPNCR"/>
</dbReference>
<evidence type="ECO:0000256" key="2">
    <source>
        <dbReference type="ARBA" id="ARBA00022630"/>
    </source>
</evidence>
<evidence type="ECO:0000256" key="6">
    <source>
        <dbReference type="ARBA" id="ARBA00022827"/>
    </source>
</evidence>
<dbReference type="Gene3D" id="2.40.30.10">
    <property type="entry name" value="Translation factors"/>
    <property type="match status" value="1"/>
</dbReference>
<dbReference type="Pfam" id="PF00970">
    <property type="entry name" value="FAD_binding_6"/>
    <property type="match status" value="1"/>
</dbReference>
<proteinExistence type="inferred from homology"/>
<feature type="domain" description="FAD-binding FR-type" evidence="13">
    <location>
        <begin position="7"/>
        <end position="110"/>
    </location>
</feature>
<keyword evidence="4" id="KW-0001">2Fe-2S</keyword>
<evidence type="ECO:0000256" key="8">
    <source>
        <dbReference type="ARBA" id="ARBA00023004"/>
    </source>
</evidence>
<evidence type="ECO:0000256" key="1">
    <source>
        <dbReference type="ARBA" id="ARBA00001974"/>
    </source>
</evidence>
<dbReference type="InterPro" id="IPR001041">
    <property type="entry name" value="2Fe-2S_ferredoxin-type"/>
</dbReference>
<protein>
    <submittedName>
        <fullName evidence="14">Oxidoreductase</fullName>
    </submittedName>
</protein>
<dbReference type="GO" id="GO:0046872">
    <property type="term" value="F:metal ion binding"/>
    <property type="evidence" value="ECO:0007669"/>
    <property type="project" value="UniProtKB-KW"/>
</dbReference>
<keyword evidence="7" id="KW-0560">Oxidoreductase</keyword>
<evidence type="ECO:0000256" key="7">
    <source>
        <dbReference type="ARBA" id="ARBA00023002"/>
    </source>
</evidence>
<dbReference type="SUPFAM" id="SSF63380">
    <property type="entry name" value="Riboflavin synthase domain-like"/>
    <property type="match status" value="1"/>
</dbReference>
<evidence type="ECO:0000256" key="3">
    <source>
        <dbReference type="ARBA" id="ARBA00022692"/>
    </source>
</evidence>
<keyword evidence="9" id="KW-0411">Iron-sulfur</keyword>
<dbReference type="AlphaFoldDB" id="A0A0Q0TFZ1"/>
<dbReference type="SUPFAM" id="SSF54292">
    <property type="entry name" value="2Fe-2S ferredoxin-like"/>
    <property type="match status" value="1"/>
</dbReference>
<name>A0A0Q0TFZ1_VIBMT</name>
<dbReference type="GO" id="GO:0051537">
    <property type="term" value="F:2 iron, 2 sulfur cluster binding"/>
    <property type="evidence" value="ECO:0007669"/>
    <property type="project" value="UniProtKB-KW"/>
</dbReference>
<dbReference type="PRINTS" id="PR00410">
    <property type="entry name" value="PHEHYDRXLASE"/>
</dbReference>
<evidence type="ECO:0000313" key="14">
    <source>
        <dbReference type="EMBL" id="KQA99232.1"/>
    </source>
</evidence>
<keyword evidence="8" id="KW-0408">Iron</keyword>
<dbReference type="InterPro" id="IPR001433">
    <property type="entry name" value="OxRdtase_FAD/NAD-bd"/>
</dbReference>
<dbReference type="EMBL" id="LBGP01000019">
    <property type="protein sequence ID" value="KQA99232.1"/>
    <property type="molecule type" value="Genomic_DNA"/>
</dbReference>
<dbReference type="InterPro" id="IPR017927">
    <property type="entry name" value="FAD-bd_FR_type"/>
</dbReference>
<dbReference type="InterPro" id="IPR039261">
    <property type="entry name" value="FNR_nucleotide-bd"/>
</dbReference>
<evidence type="ECO:0000256" key="4">
    <source>
        <dbReference type="ARBA" id="ARBA00022714"/>
    </source>
</evidence>
<evidence type="ECO:0000259" key="13">
    <source>
        <dbReference type="PROSITE" id="PS51384"/>
    </source>
</evidence>
<dbReference type="InterPro" id="IPR008333">
    <property type="entry name" value="Cbr1-like_FAD-bd_dom"/>
</dbReference>
<keyword evidence="3" id="KW-0472">Membrane</keyword>
<feature type="domain" description="2Fe-2S ferredoxin-type" evidence="12">
    <location>
        <begin position="268"/>
        <end position="355"/>
    </location>
</feature>
<comment type="cofactor">
    <cofactor evidence="10">
        <name>[2Fe-2S] cluster</name>
        <dbReference type="ChEBI" id="CHEBI:190135"/>
    </cofactor>
</comment>
<evidence type="ECO:0000256" key="9">
    <source>
        <dbReference type="ARBA" id="ARBA00023014"/>
    </source>
</evidence>
<gene>
    <name evidence="14" type="ORF">XV92_15940</name>
</gene>
<dbReference type="CDD" id="cd00207">
    <property type="entry name" value="fer2"/>
    <property type="match status" value="1"/>
</dbReference>
<evidence type="ECO:0000256" key="10">
    <source>
        <dbReference type="ARBA" id="ARBA00034078"/>
    </source>
</evidence>
<dbReference type="PROSITE" id="PS51085">
    <property type="entry name" value="2FE2S_FER_2"/>
    <property type="match status" value="1"/>
</dbReference>
<dbReference type="Pfam" id="PF00111">
    <property type="entry name" value="Fer2"/>
    <property type="match status" value="1"/>
</dbReference>
<keyword evidence="2" id="KW-0285">Flavoprotein</keyword>
<dbReference type="InterPro" id="IPR036010">
    <property type="entry name" value="2Fe-2S_ferredoxin-like_sf"/>
</dbReference>
<keyword evidence="5" id="KW-0479">Metal-binding</keyword>
<comment type="caution">
    <text evidence="14">The sequence shown here is derived from an EMBL/GenBank/DDBJ whole genome shotgun (WGS) entry which is preliminary data.</text>
</comment>
<sequence length="355" mass="39634">MSAWAEQDNETLVCVRKWQETPDCVSFELADPHRERQFNFKPGQFANLGFSINGQTVYRSYSISSQAQQPYLRFTVKRVAQGLVSQHVVDELQLEDSVMAMKPQGRFNSTDCVPKSRVLLISAGCGITPVMAMAKAWLAEQSDKQSDKQNDVREIDFLHIARNPEQAIYWQELQQLAAQHSNFHLKLLLKDAGESGFAQGRLTQETLIEQVPDVLERSVYLCGPAGFMQDVSGYLQALGFNMAHFHQESFSPEMTSLNEEDADPAIRQQVKIRVPAFGVEVDAPSEKVLLEALETGKLPIIAACRSGICGSCKCRVLDGRVRRLSQETLSEEEIEQGYVLACSTLAESDVELALN</sequence>
<dbReference type="PROSITE" id="PS51384">
    <property type="entry name" value="FAD_FR"/>
    <property type="match status" value="1"/>
</dbReference>
<dbReference type="PATRIC" id="fig|1481663.12.peg.1975"/>
<evidence type="ECO:0000256" key="11">
    <source>
        <dbReference type="ARBA" id="ARBA00061434"/>
    </source>
</evidence>
<dbReference type="OrthoDB" id="9796486at2"/>
<dbReference type="PANTHER" id="PTHR47354:SF6">
    <property type="entry name" value="NADH OXIDOREDUCTASE HCR"/>
    <property type="match status" value="1"/>
</dbReference>
<dbReference type="Gene3D" id="3.40.50.80">
    <property type="entry name" value="Nucleotide-binding domain of ferredoxin-NADP reductase (FNR) module"/>
    <property type="match status" value="1"/>
</dbReference>
<dbReference type="InterPro" id="IPR001709">
    <property type="entry name" value="Flavoprot_Pyr_Nucl_cyt_Rdtase"/>
</dbReference>
<dbReference type="Proteomes" id="UP000050491">
    <property type="component" value="Unassembled WGS sequence"/>
</dbReference>
<dbReference type="GO" id="GO:0016491">
    <property type="term" value="F:oxidoreductase activity"/>
    <property type="evidence" value="ECO:0007669"/>
    <property type="project" value="UniProtKB-KW"/>
</dbReference>
<dbReference type="CDD" id="cd06215">
    <property type="entry name" value="FNR_iron_sulfur_binding_1"/>
    <property type="match status" value="1"/>
</dbReference>
<keyword evidence="3" id="KW-0812">Transmembrane</keyword>
<dbReference type="Gene3D" id="3.10.20.30">
    <property type="match status" value="1"/>
</dbReference>
<dbReference type="InterPro" id="IPR050415">
    <property type="entry name" value="MRET"/>
</dbReference>
<accession>A0A0Q0TFZ1</accession>
<keyword evidence="6" id="KW-0274">FAD</keyword>
<dbReference type="InterPro" id="IPR012675">
    <property type="entry name" value="Beta-grasp_dom_sf"/>
</dbReference>
<dbReference type="SUPFAM" id="SSF52343">
    <property type="entry name" value="Ferredoxin reductase-like, C-terminal NADP-linked domain"/>
    <property type="match status" value="1"/>
</dbReference>
<evidence type="ECO:0000256" key="5">
    <source>
        <dbReference type="ARBA" id="ARBA00022723"/>
    </source>
</evidence>
<dbReference type="PANTHER" id="PTHR47354">
    <property type="entry name" value="NADH OXIDOREDUCTASE HCR"/>
    <property type="match status" value="1"/>
</dbReference>
<dbReference type="RefSeq" id="WP_055065182.1">
    <property type="nucleotide sequence ID" value="NZ_LBGP01000019.1"/>
</dbReference>
<comment type="similarity">
    <text evidence="11">In the N-terminal section; belongs to the FAD-binding oxidoreductase type 6 family.</text>
</comment>
<evidence type="ECO:0000313" key="15">
    <source>
        <dbReference type="Proteomes" id="UP000050491"/>
    </source>
</evidence>
<evidence type="ECO:0000259" key="12">
    <source>
        <dbReference type="PROSITE" id="PS51085"/>
    </source>
</evidence>
<comment type="cofactor">
    <cofactor evidence="1">
        <name>FAD</name>
        <dbReference type="ChEBI" id="CHEBI:57692"/>
    </cofactor>
</comment>